<sequence>MASLQIDYYGDINCPWCVVGEFRLDKVIAENFPGLSVDIRHRPFVLIEDCPKEGLKISDLLWSRYRVTDPQIAFAAPEAAAQIQG</sequence>
<dbReference type="AlphaFoldDB" id="A0A7Y9PK26"/>
<keyword evidence="3" id="KW-1185">Reference proteome</keyword>
<dbReference type="GO" id="GO:0016491">
    <property type="term" value="F:oxidoreductase activity"/>
    <property type="evidence" value="ECO:0007669"/>
    <property type="project" value="InterPro"/>
</dbReference>
<dbReference type="Proteomes" id="UP000589520">
    <property type="component" value="Unassembled WGS sequence"/>
</dbReference>
<dbReference type="RefSeq" id="WP_218892175.1">
    <property type="nucleotide sequence ID" value="NZ_JACCCW010000002.1"/>
</dbReference>
<dbReference type="InterPro" id="IPR001853">
    <property type="entry name" value="DSBA-like_thioredoxin_dom"/>
</dbReference>
<organism evidence="2 3">
    <name type="scientific">Granulicella arctica</name>
    <dbReference type="NCBI Taxonomy" id="940613"/>
    <lineage>
        <taxon>Bacteria</taxon>
        <taxon>Pseudomonadati</taxon>
        <taxon>Acidobacteriota</taxon>
        <taxon>Terriglobia</taxon>
        <taxon>Terriglobales</taxon>
        <taxon>Acidobacteriaceae</taxon>
        <taxon>Granulicella</taxon>
    </lineage>
</organism>
<proteinExistence type="predicted"/>
<dbReference type="SUPFAM" id="SSF52833">
    <property type="entry name" value="Thioredoxin-like"/>
    <property type="match status" value="1"/>
</dbReference>
<reference evidence="2 3" key="1">
    <citation type="submission" date="2020-07" db="EMBL/GenBank/DDBJ databases">
        <title>Genomic Encyclopedia of Type Strains, Phase IV (KMG-V): Genome sequencing to study the core and pangenomes of soil and plant-associated prokaryotes.</title>
        <authorList>
            <person name="Whitman W."/>
        </authorList>
    </citation>
    <scope>NUCLEOTIDE SEQUENCE [LARGE SCALE GENOMIC DNA]</scope>
    <source>
        <strain evidence="2 3">X4EP2</strain>
    </source>
</reference>
<evidence type="ECO:0000313" key="2">
    <source>
        <dbReference type="EMBL" id="NYF80601.1"/>
    </source>
</evidence>
<comment type="caution">
    <text evidence="2">The sequence shown here is derived from an EMBL/GenBank/DDBJ whole genome shotgun (WGS) entry which is preliminary data.</text>
</comment>
<dbReference type="EMBL" id="JACCCW010000002">
    <property type="protein sequence ID" value="NYF80601.1"/>
    <property type="molecule type" value="Genomic_DNA"/>
</dbReference>
<dbReference type="Gene3D" id="3.40.30.10">
    <property type="entry name" value="Glutaredoxin"/>
    <property type="match status" value="1"/>
</dbReference>
<accession>A0A7Y9PK26</accession>
<keyword evidence="2" id="KW-0413">Isomerase</keyword>
<evidence type="ECO:0000259" key="1">
    <source>
        <dbReference type="Pfam" id="PF01323"/>
    </source>
</evidence>
<gene>
    <name evidence="2" type="ORF">HDF17_002921</name>
</gene>
<protein>
    <submittedName>
        <fullName evidence="2">Putative DsbA family dithiol-disulfide isomerase</fullName>
    </submittedName>
</protein>
<dbReference type="InterPro" id="IPR036249">
    <property type="entry name" value="Thioredoxin-like_sf"/>
</dbReference>
<dbReference type="GO" id="GO:0016853">
    <property type="term" value="F:isomerase activity"/>
    <property type="evidence" value="ECO:0007669"/>
    <property type="project" value="UniProtKB-KW"/>
</dbReference>
<name>A0A7Y9PK26_9BACT</name>
<dbReference type="Pfam" id="PF01323">
    <property type="entry name" value="DSBA"/>
    <property type="match status" value="1"/>
</dbReference>
<evidence type="ECO:0000313" key="3">
    <source>
        <dbReference type="Proteomes" id="UP000589520"/>
    </source>
</evidence>
<feature type="domain" description="DSBA-like thioredoxin" evidence="1">
    <location>
        <begin position="5"/>
        <end position="59"/>
    </location>
</feature>